<sequence>MASTIFVSHPSMFCTHQRFFPTSVRAAGMAFYQFWNSGFGLIAAFVLPISMTSVGWKFYMINAGYDIIFLPIIYFLWVETKGLTLEQVASLFGDEELCTLKLKVTDADDTSDSVKTELRSRS</sequence>
<evidence type="ECO:0000256" key="3">
    <source>
        <dbReference type="ARBA" id="ARBA00022692"/>
    </source>
</evidence>
<gene>
    <name evidence="7" type="ORF">HII12_004736</name>
</gene>
<dbReference type="GO" id="GO:0005351">
    <property type="term" value="F:carbohydrate:proton symporter activity"/>
    <property type="evidence" value="ECO:0007669"/>
    <property type="project" value="TreeGrafter"/>
</dbReference>
<dbReference type="PANTHER" id="PTHR48022:SF2">
    <property type="entry name" value="PLASTIDIC GLUCOSE TRANSPORTER 4"/>
    <property type="match status" value="1"/>
</dbReference>
<accession>A0A8H6B8J7</accession>
<dbReference type="Pfam" id="PF00083">
    <property type="entry name" value="Sugar_tr"/>
    <property type="match status" value="1"/>
</dbReference>
<dbReference type="GO" id="GO:0016020">
    <property type="term" value="C:membrane"/>
    <property type="evidence" value="ECO:0007669"/>
    <property type="project" value="UniProtKB-SubCell"/>
</dbReference>
<name>A0A8H6B8J7_DEKBR</name>
<dbReference type="InterPro" id="IPR050360">
    <property type="entry name" value="MFS_Sugar_Transporters"/>
</dbReference>
<dbReference type="PANTHER" id="PTHR48022">
    <property type="entry name" value="PLASTIDIC GLUCOSE TRANSPORTER 4"/>
    <property type="match status" value="1"/>
</dbReference>
<evidence type="ECO:0000256" key="6">
    <source>
        <dbReference type="SAM" id="Phobius"/>
    </source>
</evidence>
<dbReference type="InterPro" id="IPR005828">
    <property type="entry name" value="MFS_sugar_transport-like"/>
</dbReference>
<dbReference type="InterPro" id="IPR036259">
    <property type="entry name" value="MFS_trans_sf"/>
</dbReference>
<reference evidence="7 8" key="1">
    <citation type="journal article" date="2020" name="Appl. Microbiol. Biotechnol.">
        <title>Targeted gene deletion in Brettanomyces bruxellensis with an expression-free CRISPR-Cas9 system.</title>
        <authorList>
            <person name="Varela C."/>
            <person name="Bartel C."/>
            <person name="Onetto C."/>
            <person name="Borneman A."/>
        </authorList>
    </citation>
    <scope>NUCLEOTIDE SEQUENCE [LARGE SCALE GENOMIC DNA]</scope>
    <source>
        <strain evidence="7 8">AWRI1613</strain>
    </source>
</reference>
<feature type="transmembrane region" description="Helical" evidence="6">
    <location>
        <begin position="29"/>
        <end position="47"/>
    </location>
</feature>
<evidence type="ECO:0000313" key="8">
    <source>
        <dbReference type="Proteomes" id="UP000568158"/>
    </source>
</evidence>
<evidence type="ECO:0000256" key="4">
    <source>
        <dbReference type="ARBA" id="ARBA00022989"/>
    </source>
</evidence>
<dbReference type="EMBL" id="JABCYN010000043">
    <property type="protein sequence ID" value="KAF6007216.1"/>
    <property type="molecule type" value="Genomic_DNA"/>
</dbReference>
<evidence type="ECO:0000256" key="2">
    <source>
        <dbReference type="ARBA" id="ARBA00022448"/>
    </source>
</evidence>
<keyword evidence="2" id="KW-0813">Transport</keyword>
<keyword evidence="4 6" id="KW-1133">Transmembrane helix</keyword>
<dbReference type="SUPFAM" id="SSF103473">
    <property type="entry name" value="MFS general substrate transporter"/>
    <property type="match status" value="1"/>
</dbReference>
<comment type="caution">
    <text evidence="7">The sequence shown here is derived from an EMBL/GenBank/DDBJ whole genome shotgun (WGS) entry which is preliminary data.</text>
</comment>
<keyword evidence="3 6" id="KW-0812">Transmembrane</keyword>
<dbReference type="Proteomes" id="UP000568158">
    <property type="component" value="Unassembled WGS sequence"/>
</dbReference>
<evidence type="ECO:0000256" key="1">
    <source>
        <dbReference type="ARBA" id="ARBA00004141"/>
    </source>
</evidence>
<dbReference type="Gene3D" id="1.20.1250.20">
    <property type="entry name" value="MFS general substrate transporter like domains"/>
    <property type="match status" value="1"/>
</dbReference>
<organism evidence="7 8">
    <name type="scientific">Dekkera bruxellensis</name>
    <name type="common">Brettanomyces custersii</name>
    <dbReference type="NCBI Taxonomy" id="5007"/>
    <lineage>
        <taxon>Eukaryota</taxon>
        <taxon>Fungi</taxon>
        <taxon>Dikarya</taxon>
        <taxon>Ascomycota</taxon>
        <taxon>Saccharomycotina</taxon>
        <taxon>Pichiomycetes</taxon>
        <taxon>Pichiales</taxon>
        <taxon>Pichiaceae</taxon>
        <taxon>Brettanomyces</taxon>
    </lineage>
</organism>
<evidence type="ECO:0000256" key="5">
    <source>
        <dbReference type="ARBA" id="ARBA00023136"/>
    </source>
</evidence>
<protein>
    <submittedName>
        <fullName evidence="7">Uncharacterized protein</fullName>
    </submittedName>
</protein>
<proteinExistence type="predicted"/>
<dbReference type="AlphaFoldDB" id="A0A8H6B8J7"/>
<comment type="subcellular location">
    <subcellularLocation>
        <location evidence="1">Membrane</location>
        <topology evidence="1">Multi-pass membrane protein</topology>
    </subcellularLocation>
</comment>
<feature type="transmembrane region" description="Helical" evidence="6">
    <location>
        <begin position="59"/>
        <end position="77"/>
    </location>
</feature>
<keyword evidence="5 6" id="KW-0472">Membrane</keyword>
<evidence type="ECO:0000313" key="7">
    <source>
        <dbReference type="EMBL" id="KAF6007216.1"/>
    </source>
</evidence>